<dbReference type="RefSeq" id="WP_238242848.1">
    <property type="nucleotide sequence ID" value="NZ_BPQP01000013.1"/>
</dbReference>
<feature type="region of interest" description="Disordered" evidence="7">
    <location>
        <begin position="318"/>
        <end position="361"/>
    </location>
</feature>
<dbReference type="PANTHER" id="PTHR48090:SF1">
    <property type="entry name" value="PROPHAGE BACTOPRENOL GLUCOSYL TRANSFERASE HOMOLOG"/>
    <property type="match status" value="1"/>
</dbReference>
<feature type="transmembrane region" description="Helical" evidence="8">
    <location>
        <begin position="276"/>
        <end position="298"/>
    </location>
</feature>
<evidence type="ECO:0000259" key="9">
    <source>
        <dbReference type="Pfam" id="PF00535"/>
    </source>
</evidence>
<dbReference type="Gene3D" id="3.90.550.10">
    <property type="entry name" value="Spore Coat Polysaccharide Biosynthesis Protein SpsA, Chain A"/>
    <property type="match status" value="1"/>
</dbReference>
<feature type="compositionally biased region" description="Low complexity" evidence="7">
    <location>
        <begin position="348"/>
        <end position="361"/>
    </location>
</feature>
<organism evidence="10 11">
    <name type="scientific">Methylobacterium iners</name>
    <dbReference type="NCBI Taxonomy" id="418707"/>
    <lineage>
        <taxon>Bacteria</taxon>
        <taxon>Pseudomonadati</taxon>
        <taxon>Pseudomonadota</taxon>
        <taxon>Alphaproteobacteria</taxon>
        <taxon>Hyphomicrobiales</taxon>
        <taxon>Methylobacteriaceae</taxon>
        <taxon>Methylobacterium</taxon>
    </lineage>
</organism>
<accession>A0ABQ4RVF3</accession>
<sequence>MTVDKRVLLSLVVPVYNEAVSIEPFLARALPALDQACRQVGPGAGFEILFVDDGSSDATPAVLLAARERVPQIEIVGLSRNFGKEAALAAGLRHAAGRAVIPIDIDLQDPPEVIPEMVAKWFAGAVIVNGVRCDRTSDSFVKKLTARSFYGIYNLMADRRISAEIGDFRLLDRKVVDILNQLPERSRFTKGLFPWLGFAQDEVRFVRQPRAAGTSKWRYWRLWNLALDGLTGSTTAPLRVWTYIGFTVASLAFLFGLALVAVTLVSGNPTPGYPSLMATILFLGGLNLLSLGIMGEYVGRIAAEVRGRPLYVIDRVTGAPEPDTEQGDPWNRRSSHAWPPTRPSIGGSRAAAPSSRHSSAA</sequence>
<comment type="subcellular location">
    <subcellularLocation>
        <location evidence="1">Membrane</location>
        <topology evidence="1">Multi-pass membrane protein</topology>
    </subcellularLocation>
</comment>
<feature type="domain" description="Glycosyltransferase 2-like" evidence="9">
    <location>
        <begin position="10"/>
        <end position="176"/>
    </location>
</feature>
<keyword evidence="5 8" id="KW-1133">Transmembrane helix</keyword>
<dbReference type="Pfam" id="PF00535">
    <property type="entry name" value="Glycos_transf_2"/>
    <property type="match status" value="1"/>
</dbReference>
<keyword evidence="2" id="KW-0328">Glycosyltransferase</keyword>
<protein>
    <submittedName>
        <fullName evidence="10">Glycosyltransferase</fullName>
    </submittedName>
</protein>
<evidence type="ECO:0000256" key="4">
    <source>
        <dbReference type="ARBA" id="ARBA00022692"/>
    </source>
</evidence>
<dbReference type="InterPro" id="IPR050256">
    <property type="entry name" value="Glycosyltransferase_2"/>
</dbReference>
<dbReference type="PANTHER" id="PTHR48090">
    <property type="entry name" value="UNDECAPRENYL-PHOSPHATE 4-DEOXY-4-FORMAMIDO-L-ARABINOSE TRANSFERASE-RELATED"/>
    <property type="match status" value="1"/>
</dbReference>
<dbReference type="EMBL" id="BPQP01000013">
    <property type="protein sequence ID" value="GJD93648.1"/>
    <property type="molecule type" value="Genomic_DNA"/>
</dbReference>
<dbReference type="InterPro" id="IPR001173">
    <property type="entry name" value="Glyco_trans_2-like"/>
</dbReference>
<evidence type="ECO:0000256" key="2">
    <source>
        <dbReference type="ARBA" id="ARBA00022676"/>
    </source>
</evidence>
<feature type="transmembrane region" description="Helical" evidence="8">
    <location>
        <begin position="240"/>
        <end position="264"/>
    </location>
</feature>
<evidence type="ECO:0000256" key="6">
    <source>
        <dbReference type="ARBA" id="ARBA00023136"/>
    </source>
</evidence>
<gene>
    <name evidence="10" type="ORF">OCOJLMKI_0844</name>
</gene>
<evidence type="ECO:0000313" key="10">
    <source>
        <dbReference type="EMBL" id="GJD93648.1"/>
    </source>
</evidence>
<evidence type="ECO:0000256" key="3">
    <source>
        <dbReference type="ARBA" id="ARBA00022679"/>
    </source>
</evidence>
<evidence type="ECO:0000256" key="7">
    <source>
        <dbReference type="SAM" id="MobiDB-lite"/>
    </source>
</evidence>
<keyword evidence="4 8" id="KW-0812">Transmembrane</keyword>
<proteinExistence type="predicted"/>
<keyword evidence="6 8" id="KW-0472">Membrane</keyword>
<dbReference type="Proteomes" id="UP001055125">
    <property type="component" value="Unassembled WGS sequence"/>
</dbReference>
<reference evidence="10" key="2">
    <citation type="submission" date="2021-08" db="EMBL/GenBank/DDBJ databases">
        <authorList>
            <person name="Tani A."/>
            <person name="Ola A."/>
            <person name="Ogura Y."/>
            <person name="Katsura K."/>
            <person name="Hayashi T."/>
        </authorList>
    </citation>
    <scope>NUCLEOTIDE SEQUENCE</scope>
    <source>
        <strain evidence="10">DSM 19015</strain>
    </source>
</reference>
<keyword evidence="3" id="KW-0808">Transferase</keyword>
<evidence type="ECO:0000313" key="11">
    <source>
        <dbReference type="Proteomes" id="UP001055125"/>
    </source>
</evidence>
<dbReference type="CDD" id="cd04187">
    <property type="entry name" value="DPM1_like_bac"/>
    <property type="match status" value="1"/>
</dbReference>
<keyword evidence="11" id="KW-1185">Reference proteome</keyword>
<name>A0ABQ4RVF3_9HYPH</name>
<dbReference type="InterPro" id="IPR029044">
    <property type="entry name" value="Nucleotide-diphossugar_trans"/>
</dbReference>
<dbReference type="SUPFAM" id="SSF53448">
    <property type="entry name" value="Nucleotide-diphospho-sugar transferases"/>
    <property type="match status" value="1"/>
</dbReference>
<evidence type="ECO:0000256" key="8">
    <source>
        <dbReference type="SAM" id="Phobius"/>
    </source>
</evidence>
<reference evidence="10" key="1">
    <citation type="journal article" date="2021" name="Front. Microbiol.">
        <title>Comprehensive Comparative Genomics and Phenotyping of Methylobacterium Species.</title>
        <authorList>
            <person name="Alessa O."/>
            <person name="Ogura Y."/>
            <person name="Fujitani Y."/>
            <person name="Takami H."/>
            <person name="Hayashi T."/>
            <person name="Sahin N."/>
            <person name="Tani A."/>
        </authorList>
    </citation>
    <scope>NUCLEOTIDE SEQUENCE</scope>
    <source>
        <strain evidence="10">DSM 19015</strain>
    </source>
</reference>
<comment type="caution">
    <text evidence="10">The sequence shown here is derived from an EMBL/GenBank/DDBJ whole genome shotgun (WGS) entry which is preliminary data.</text>
</comment>
<evidence type="ECO:0000256" key="5">
    <source>
        <dbReference type="ARBA" id="ARBA00022989"/>
    </source>
</evidence>
<evidence type="ECO:0000256" key="1">
    <source>
        <dbReference type="ARBA" id="ARBA00004141"/>
    </source>
</evidence>